<dbReference type="EMBL" id="CP045700">
    <property type="protein sequence ID" value="QGA66475.1"/>
    <property type="molecule type" value="Genomic_DNA"/>
</dbReference>
<organism evidence="1 2">
    <name type="scientific">Vibrio algicola</name>
    <dbReference type="NCBI Taxonomy" id="2662262"/>
    <lineage>
        <taxon>Bacteria</taxon>
        <taxon>Pseudomonadati</taxon>
        <taxon>Pseudomonadota</taxon>
        <taxon>Gammaproteobacteria</taxon>
        <taxon>Vibrionales</taxon>
        <taxon>Vibrionaceae</taxon>
        <taxon>Vibrio</taxon>
    </lineage>
</organism>
<proteinExistence type="predicted"/>
<dbReference type="AlphaFoldDB" id="A0A5Q0TK34"/>
<keyword evidence="2" id="KW-1185">Reference proteome</keyword>
<evidence type="ECO:0000313" key="2">
    <source>
        <dbReference type="Proteomes" id="UP000348942"/>
    </source>
</evidence>
<gene>
    <name evidence="1" type="ORF">GFB47_13695</name>
</gene>
<protein>
    <submittedName>
        <fullName evidence="1">Uncharacterized protein</fullName>
    </submittedName>
</protein>
<dbReference type="Proteomes" id="UP000348942">
    <property type="component" value="Chromosome 2"/>
</dbReference>
<accession>A0A5Q0TK34</accession>
<name>A0A5Q0TK34_9VIBR</name>
<reference evidence="1 2" key="1">
    <citation type="submission" date="2019-10" db="EMBL/GenBank/DDBJ databases">
        <title>Vibrio sp. nov., isolated from Coralline algae surface.</title>
        <authorList>
            <person name="Geng Y."/>
            <person name="Zhang X."/>
        </authorList>
    </citation>
    <scope>NUCLEOTIDE SEQUENCE [LARGE SCALE GENOMIC DNA]</scope>
    <source>
        <strain evidence="1 2">SM1977</strain>
    </source>
</reference>
<sequence length="228" mass="25944">MFNQESRVIFGNNNSNYLAEKLCINVIEFEEDLNKRFGSQAICFDVLVSFLLQDEAKTKLPCLDTMNQSYEGSDMKERAFNHLKASFAVDDELEEYLYEIMCYFFWYFCGGLVELFKHRQAENQGPRIHLTQRIVSDEVIDSNLPAVVTGYRGMSVSESQSGAFGMSWTLSKEKAEEFAFTTYNDEPRGVVVSTTIERDNILYFDPSDNESEIVVANNSLVQGSVVAT</sequence>
<dbReference type="RefSeq" id="WP_153448608.1">
    <property type="nucleotide sequence ID" value="NZ_CP045700.1"/>
</dbReference>
<evidence type="ECO:0000313" key="1">
    <source>
        <dbReference type="EMBL" id="QGA66475.1"/>
    </source>
</evidence>